<dbReference type="InterPro" id="IPR043133">
    <property type="entry name" value="GTP-CH-I_C/QueF"/>
</dbReference>
<dbReference type="FunFam" id="3.30.1130.10:FF:000002">
    <property type="entry name" value="7,8-dihydroneopterin aldolase"/>
    <property type="match status" value="1"/>
</dbReference>
<dbReference type="AlphaFoldDB" id="A0A059ZY54"/>
<dbReference type="HOGENOM" id="CLU_112632_0_2_6"/>
<dbReference type="PANTHER" id="PTHR42844">
    <property type="entry name" value="DIHYDRONEOPTERIN ALDOLASE 1-RELATED"/>
    <property type="match status" value="1"/>
</dbReference>
<organism evidence="10 11">
    <name type="scientific">Acidithiobacillus caldus (strain ATCC 51756 / DSM 8584 / KU)</name>
    <dbReference type="NCBI Taxonomy" id="637389"/>
    <lineage>
        <taxon>Bacteria</taxon>
        <taxon>Pseudomonadati</taxon>
        <taxon>Pseudomonadota</taxon>
        <taxon>Acidithiobacillia</taxon>
        <taxon>Acidithiobacillales</taxon>
        <taxon>Acidithiobacillaceae</taxon>
        <taxon>Acidithiobacillus</taxon>
    </lineage>
</organism>
<dbReference type="GO" id="GO:0005737">
    <property type="term" value="C:cytoplasm"/>
    <property type="evidence" value="ECO:0007669"/>
    <property type="project" value="TreeGrafter"/>
</dbReference>
<dbReference type="SUPFAM" id="SSF55620">
    <property type="entry name" value="Tetrahydrobiopterin biosynthesis enzymes-like"/>
    <property type="match status" value="1"/>
</dbReference>
<feature type="domain" description="Dihydroneopterin aldolase/epimerase" evidence="9">
    <location>
        <begin position="4"/>
        <end position="114"/>
    </location>
</feature>
<evidence type="ECO:0000256" key="8">
    <source>
        <dbReference type="RuleBase" id="RU362079"/>
    </source>
</evidence>
<sequence length="119" mass="13287">MDSLFVKALKVETRIGIYDWERQVRQRVEIDLEMGAAAAQAAAADRVEATIDYQAVCRRVVDYVEGSEVQLVETLAEGIAEILRREFGVGWMQITIHKPGAVRGAEDVGVRITRGRRAD</sequence>
<dbReference type="GO" id="GO:0046654">
    <property type="term" value="P:tetrahydrofolate biosynthetic process"/>
    <property type="evidence" value="ECO:0007669"/>
    <property type="project" value="UniProtKB-UniRule"/>
</dbReference>
<dbReference type="InterPro" id="IPR006157">
    <property type="entry name" value="FolB_dom"/>
</dbReference>
<evidence type="ECO:0000313" key="11">
    <source>
        <dbReference type="Proteomes" id="UP000005522"/>
    </source>
</evidence>
<keyword evidence="6" id="KW-0413">Isomerase</keyword>
<dbReference type="eggNOG" id="COG1539">
    <property type="taxonomic scope" value="Bacteria"/>
</dbReference>
<evidence type="ECO:0000313" key="10">
    <source>
        <dbReference type="EMBL" id="AIA56465.1"/>
    </source>
</evidence>
<gene>
    <name evidence="10" type="ORF">Acaty_c2622</name>
</gene>
<comment type="pathway">
    <text evidence="3 8">Cofactor biosynthesis; tetrahydrofolate biosynthesis; 2-amino-4-hydroxy-6-hydroxymethyl-7,8-dihydropteridine diphosphate from 7,8-dihydroneopterin triphosphate: step 3/4.</text>
</comment>
<keyword evidence="7 8" id="KW-0456">Lyase</keyword>
<dbReference type="Pfam" id="PF02152">
    <property type="entry name" value="FolB"/>
    <property type="match status" value="1"/>
</dbReference>
<evidence type="ECO:0000256" key="3">
    <source>
        <dbReference type="ARBA" id="ARBA00005013"/>
    </source>
</evidence>
<evidence type="ECO:0000256" key="6">
    <source>
        <dbReference type="ARBA" id="ARBA00023235"/>
    </source>
</evidence>
<dbReference type="SMART" id="SM00905">
    <property type="entry name" value="FolB"/>
    <property type="match status" value="1"/>
</dbReference>
<comment type="similarity">
    <text evidence="4 8">Belongs to the DHNA family.</text>
</comment>
<proteinExistence type="inferred from homology"/>
<evidence type="ECO:0000256" key="1">
    <source>
        <dbReference type="ARBA" id="ARBA00000693"/>
    </source>
</evidence>
<dbReference type="GO" id="GO:0046656">
    <property type="term" value="P:folic acid biosynthetic process"/>
    <property type="evidence" value="ECO:0007669"/>
    <property type="project" value="UniProtKB-UniRule"/>
</dbReference>
<evidence type="ECO:0000256" key="2">
    <source>
        <dbReference type="ARBA" id="ARBA00001353"/>
    </source>
</evidence>
<dbReference type="NCBIfam" id="TIGR00525">
    <property type="entry name" value="folB"/>
    <property type="match status" value="1"/>
</dbReference>
<comment type="catalytic activity">
    <reaction evidence="2 8">
        <text>7,8-dihydroneopterin = 6-hydroxymethyl-7,8-dihydropterin + glycolaldehyde</text>
        <dbReference type="Rhea" id="RHEA:10540"/>
        <dbReference type="ChEBI" id="CHEBI:17001"/>
        <dbReference type="ChEBI" id="CHEBI:17071"/>
        <dbReference type="ChEBI" id="CHEBI:44841"/>
        <dbReference type="EC" id="4.1.2.25"/>
    </reaction>
</comment>
<comment type="function">
    <text evidence="8">Catalyzes the conversion of 7,8-dihydroneopterin to 6-hydroxymethyl-7,8-dihydropterin.</text>
</comment>
<dbReference type="GO" id="GO:0016853">
    <property type="term" value="F:isomerase activity"/>
    <property type="evidence" value="ECO:0007669"/>
    <property type="project" value="UniProtKB-KW"/>
</dbReference>
<dbReference type="CDD" id="cd00534">
    <property type="entry name" value="DHNA_DHNTPE"/>
    <property type="match status" value="1"/>
</dbReference>
<dbReference type="UniPathway" id="UPA00077">
    <property type="reaction ID" value="UER00154"/>
</dbReference>
<evidence type="ECO:0000256" key="4">
    <source>
        <dbReference type="ARBA" id="ARBA00005708"/>
    </source>
</evidence>
<evidence type="ECO:0000259" key="9">
    <source>
        <dbReference type="SMART" id="SM00905"/>
    </source>
</evidence>
<comment type="catalytic activity">
    <reaction evidence="1">
        <text>7,8-dihydroneopterin = 7,8-dihydromonapterin</text>
        <dbReference type="Rhea" id="RHEA:45328"/>
        <dbReference type="ChEBI" id="CHEBI:17001"/>
        <dbReference type="ChEBI" id="CHEBI:71175"/>
        <dbReference type="EC" id="5.1.99.8"/>
    </reaction>
</comment>
<dbReference type="KEGG" id="acz:Acaty_c2622"/>
<dbReference type="Gene3D" id="3.30.1130.10">
    <property type="match status" value="1"/>
</dbReference>
<dbReference type="InterPro" id="IPR006156">
    <property type="entry name" value="Dihydroneopterin_aldolase"/>
</dbReference>
<dbReference type="Proteomes" id="UP000005522">
    <property type="component" value="Chromosome"/>
</dbReference>
<dbReference type="NCBIfam" id="TIGR00526">
    <property type="entry name" value="folB_dom"/>
    <property type="match status" value="1"/>
</dbReference>
<dbReference type="EC" id="4.1.2.25" evidence="8"/>
<accession>A0A059ZY54</accession>
<dbReference type="GO" id="GO:0004150">
    <property type="term" value="F:dihydroneopterin aldolase activity"/>
    <property type="evidence" value="ECO:0007669"/>
    <property type="project" value="UniProtKB-UniRule"/>
</dbReference>
<dbReference type="GeneID" id="92932679"/>
<dbReference type="PANTHER" id="PTHR42844:SF1">
    <property type="entry name" value="DIHYDRONEOPTERIN ALDOLASE 1-RELATED"/>
    <property type="match status" value="1"/>
</dbReference>
<keyword evidence="5 8" id="KW-0289">Folate biosynthesis</keyword>
<reference evidence="10 11" key="1">
    <citation type="journal article" date="2009" name="J. Bacteriol.">
        <title>Draft genome sequence of the extremely acidophilic bacterium Acidithiobacillus caldus ATCC 51756 reveals metabolic versatility in the genus Acidithiobacillus.</title>
        <authorList>
            <person name="Valdes J."/>
            <person name="Quatrini R."/>
            <person name="Hallberg K."/>
            <person name="Dopson M."/>
            <person name="Valenzuela P.D."/>
            <person name="Holmes D.S."/>
        </authorList>
    </citation>
    <scope>NUCLEOTIDE SEQUENCE [LARGE SCALE GENOMIC DNA]</scope>
    <source>
        <strain evidence="11">ATCC 51756 / DSM 8584 / KU</strain>
    </source>
</reference>
<evidence type="ECO:0000256" key="7">
    <source>
        <dbReference type="ARBA" id="ARBA00023239"/>
    </source>
</evidence>
<dbReference type="RefSeq" id="WP_187288638.1">
    <property type="nucleotide sequence ID" value="NZ_CP005986.1"/>
</dbReference>
<name>A0A059ZY54_ACICK</name>
<dbReference type="EMBL" id="CP005986">
    <property type="protein sequence ID" value="AIA56465.1"/>
    <property type="molecule type" value="Genomic_DNA"/>
</dbReference>
<protein>
    <recommendedName>
        <fullName evidence="8">7,8-dihydroneopterin aldolase</fullName>
        <ecNumber evidence="8">4.1.2.25</ecNumber>
    </recommendedName>
</protein>
<evidence type="ECO:0000256" key="5">
    <source>
        <dbReference type="ARBA" id="ARBA00022909"/>
    </source>
</evidence>